<gene>
    <name evidence="7" type="ORF">IWX46DRAFT_608552</name>
</gene>
<dbReference type="PANTHER" id="PTHR23023">
    <property type="entry name" value="DIMETHYLANILINE MONOOXYGENASE"/>
    <property type="match status" value="1"/>
</dbReference>
<keyword evidence="3" id="KW-0560">Oxidoreductase</keyword>
<evidence type="ECO:0000313" key="7">
    <source>
        <dbReference type="EMBL" id="KAK7537985.1"/>
    </source>
</evidence>
<dbReference type="EMBL" id="JBBPDW010000031">
    <property type="protein sequence ID" value="KAK7537985.1"/>
    <property type="molecule type" value="Genomic_DNA"/>
</dbReference>
<evidence type="ECO:0000313" key="8">
    <source>
        <dbReference type="Proteomes" id="UP001365128"/>
    </source>
</evidence>
<reference evidence="7 8" key="1">
    <citation type="submission" date="2024-04" db="EMBL/GenBank/DDBJ databases">
        <title>Phyllosticta paracitricarpa is synonymous to the EU quarantine fungus P. citricarpa based on phylogenomic analyses.</title>
        <authorList>
            <consortium name="Lawrence Berkeley National Laboratory"/>
            <person name="Van Ingen-Buijs V.A."/>
            <person name="Van Westerhoven A.C."/>
            <person name="Haridas S."/>
            <person name="Skiadas P."/>
            <person name="Martin F."/>
            <person name="Groenewald J.Z."/>
            <person name="Crous P.W."/>
            <person name="Seidl M.F."/>
        </authorList>
    </citation>
    <scope>NUCLEOTIDE SEQUENCE [LARGE SCALE GENOMIC DNA]</scope>
    <source>
        <strain evidence="7 8">CBS 122670</strain>
    </source>
</reference>
<evidence type="ECO:0000259" key="6">
    <source>
        <dbReference type="Pfam" id="PF19834"/>
    </source>
</evidence>
<organism evidence="7 8">
    <name type="scientific">Phyllosticta citricarpa</name>
    <dbReference type="NCBI Taxonomy" id="55181"/>
    <lineage>
        <taxon>Eukaryota</taxon>
        <taxon>Fungi</taxon>
        <taxon>Dikarya</taxon>
        <taxon>Ascomycota</taxon>
        <taxon>Pezizomycotina</taxon>
        <taxon>Dothideomycetes</taxon>
        <taxon>Dothideomycetes incertae sedis</taxon>
        <taxon>Botryosphaeriales</taxon>
        <taxon>Phyllostictaceae</taxon>
        <taxon>Phyllosticta</taxon>
    </lineage>
</organism>
<feature type="region of interest" description="Disordered" evidence="4">
    <location>
        <begin position="132"/>
        <end position="167"/>
    </location>
</feature>
<keyword evidence="2" id="KW-0274">FAD</keyword>
<proteinExistence type="predicted"/>
<evidence type="ECO:0000256" key="1">
    <source>
        <dbReference type="ARBA" id="ARBA00022630"/>
    </source>
</evidence>
<dbReference type="InterPro" id="IPR036188">
    <property type="entry name" value="FAD/NAD-bd_sf"/>
</dbReference>
<evidence type="ECO:0000256" key="4">
    <source>
        <dbReference type="SAM" id="MobiDB-lite"/>
    </source>
</evidence>
<dbReference type="Proteomes" id="UP001365128">
    <property type="component" value="Unassembled WGS sequence"/>
</dbReference>
<feature type="domain" description="DUF6314" evidence="6">
    <location>
        <begin position="620"/>
        <end position="778"/>
    </location>
</feature>
<evidence type="ECO:0008006" key="9">
    <source>
        <dbReference type="Google" id="ProtNLM"/>
    </source>
</evidence>
<feature type="domain" description="FAD/NAD(P)-binding" evidence="5">
    <location>
        <begin position="3"/>
        <end position="240"/>
    </location>
</feature>
<evidence type="ECO:0000256" key="2">
    <source>
        <dbReference type="ARBA" id="ARBA00022827"/>
    </source>
</evidence>
<dbReference type="Gene3D" id="3.50.50.60">
    <property type="entry name" value="FAD/NAD(P)-binding domain"/>
    <property type="match status" value="1"/>
</dbReference>
<feature type="compositionally biased region" description="Low complexity" evidence="4">
    <location>
        <begin position="145"/>
        <end position="163"/>
    </location>
</feature>
<feature type="compositionally biased region" description="Basic and acidic residues" evidence="4">
    <location>
        <begin position="132"/>
        <end position="143"/>
    </location>
</feature>
<keyword evidence="8" id="KW-1185">Reference proteome</keyword>
<evidence type="ECO:0000256" key="3">
    <source>
        <dbReference type="ARBA" id="ARBA00023002"/>
    </source>
</evidence>
<comment type="caution">
    <text evidence="7">The sequence shown here is derived from an EMBL/GenBank/DDBJ whole genome shotgun (WGS) entry which is preliminary data.</text>
</comment>
<dbReference type="SUPFAM" id="SSF51905">
    <property type="entry name" value="FAD/NAD(P)-binding domain"/>
    <property type="match status" value="1"/>
</dbReference>
<dbReference type="InterPro" id="IPR045632">
    <property type="entry name" value="DUF6314"/>
</dbReference>
<keyword evidence="1" id="KW-0285">Flavoprotein</keyword>
<dbReference type="InterPro" id="IPR050346">
    <property type="entry name" value="FMO-like"/>
</dbReference>
<evidence type="ECO:0000259" key="5">
    <source>
        <dbReference type="Pfam" id="PF07992"/>
    </source>
</evidence>
<dbReference type="Pfam" id="PF19834">
    <property type="entry name" value="DUF6314"/>
    <property type="match status" value="1"/>
</dbReference>
<dbReference type="Pfam" id="PF07992">
    <property type="entry name" value="Pyr_redox_2"/>
    <property type="match status" value="1"/>
</dbReference>
<sequence>MKTVAIIGAGPSGLVAAKTLLHAFPNNAFRVTVLERNGRVGGMWAMDKGQPGGKADSHMPINISRFNVCFSDLAWSSVFPDADDDDAELPVFPQLWRVGKYLQAYADRYIPPGVIRLNASVKSTELVQSGGRDRWRVKWERPHQSNSTPSSGSPGSGGSCPSEESTDEFEEEFDHLIAATGFMHDPKEHNFAVPDGTSLPIKHSSTFRDLNDMISEHSGSTGNSIVVIGGSISGCETAANTALQISNCQSSPSFPGKDFSEFKVYHIMSRQLYILPYYLPQPPQEGADYDPAPTFAPSDMRMFNLSKRPPGPISPNTGLDSQTSAANKHKWLQALLGGNQAELGSEAMTFSESDFGESPYVGISDNYAEFVRSGLIIPVRGRARSVEVQEKADGGKTYGMKVTGTVVSYPIPSREIYSQAQDVMIENVAGVVHASGFSPNGSFSWLPKDVREKMECDEQCNRLPLLLNSRCALHNAVPSLGLVSFYQGIFWGVMEMQAYLLGRKWITEDQNPNDTLDETSAAELADMRALRAAIIQNTTNVPQFWQGDFVGLMEEFARKLDITRNDTGFDGRSGPVFPARYAPPGTDAAEAAKAMADSHRIARAVERDARYVAWAAFRGLQGRWRLTRVLDSKLAGFPSGTFDGTASFLPRYPTDAAFAAEYLYVEDVTIVLETGQRLHATRRYVYRYDRRRDRVSVWFVKPTNNKAADYLFFEMQFETDAAEERTGWVARGAHPCEDDFYTSRVEFRFRGVHLDAFGVRYDVKGPRKDYVSENWYRR</sequence>
<dbReference type="PRINTS" id="PR00368">
    <property type="entry name" value="FADPNR"/>
</dbReference>
<dbReference type="InterPro" id="IPR023753">
    <property type="entry name" value="FAD/NAD-binding_dom"/>
</dbReference>
<protein>
    <recommendedName>
        <fullName evidence="9">FAD/NAD(P)-binding domain-containing protein</fullName>
    </recommendedName>
</protein>
<accession>A0ABR1LS29</accession>
<name>A0ABR1LS29_9PEZI</name>